<dbReference type="CDD" id="cd04470">
    <property type="entry name" value="S1_EF-P_repeat_1"/>
    <property type="match status" value="1"/>
</dbReference>
<dbReference type="Pfam" id="PF09285">
    <property type="entry name" value="Elong-fact-P_C"/>
    <property type="match status" value="1"/>
</dbReference>
<reference evidence="12 13" key="1">
    <citation type="submission" date="2016-10" db="EMBL/GenBank/DDBJ databases">
        <authorList>
            <person name="de Groot N.N."/>
        </authorList>
    </citation>
    <scope>NUCLEOTIDE SEQUENCE [LARGE SCALE GENOMIC DNA]</scope>
    <source>
        <strain evidence="12 13">CPCC 100156</strain>
    </source>
</reference>
<comment type="similarity">
    <text evidence="3 7 9">Belongs to the elongation factor P family.</text>
</comment>
<dbReference type="GO" id="GO:0005829">
    <property type="term" value="C:cytosol"/>
    <property type="evidence" value="ECO:0007669"/>
    <property type="project" value="UniProtKB-ARBA"/>
</dbReference>
<dbReference type="SUPFAM" id="SSF50104">
    <property type="entry name" value="Translation proteins SH3-like domain"/>
    <property type="match status" value="1"/>
</dbReference>
<dbReference type="PANTHER" id="PTHR30053">
    <property type="entry name" value="ELONGATION FACTOR P"/>
    <property type="match status" value="1"/>
</dbReference>
<evidence type="ECO:0000256" key="7">
    <source>
        <dbReference type="HAMAP-Rule" id="MF_00141"/>
    </source>
</evidence>
<gene>
    <name evidence="7" type="primary">efp</name>
    <name evidence="12" type="ORF">SAMN04487779_1011120</name>
</gene>
<dbReference type="UniPathway" id="UPA00345"/>
<comment type="pathway">
    <text evidence="2 7">Protein biosynthesis; polypeptide chain elongation.</text>
</comment>
<protein>
    <recommendedName>
        <fullName evidence="7 8">Elongation factor P</fullName>
        <shortName evidence="7">EF-P</shortName>
    </recommendedName>
</protein>
<dbReference type="InterPro" id="IPR013852">
    <property type="entry name" value="Transl_elong_P/YeiP_CS"/>
</dbReference>
<dbReference type="AlphaFoldDB" id="A0A1G6X0L6"/>
<dbReference type="GO" id="GO:0043043">
    <property type="term" value="P:peptide biosynthetic process"/>
    <property type="evidence" value="ECO:0007669"/>
    <property type="project" value="InterPro"/>
</dbReference>
<evidence type="ECO:0000259" key="10">
    <source>
        <dbReference type="SMART" id="SM00841"/>
    </source>
</evidence>
<dbReference type="FunFam" id="2.40.50.140:FF:000009">
    <property type="entry name" value="Elongation factor P"/>
    <property type="match status" value="1"/>
</dbReference>
<keyword evidence="13" id="KW-1185">Reference proteome</keyword>
<evidence type="ECO:0000256" key="2">
    <source>
        <dbReference type="ARBA" id="ARBA00004815"/>
    </source>
</evidence>
<keyword evidence="6 7" id="KW-0648">Protein biosynthesis</keyword>
<dbReference type="InterPro" id="IPR011768">
    <property type="entry name" value="Transl_elongation_fac_P"/>
</dbReference>
<dbReference type="OrthoDB" id="9801844at2"/>
<evidence type="ECO:0000259" key="11">
    <source>
        <dbReference type="SMART" id="SM01185"/>
    </source>
</evidence>
<dbReference type="STRING" id="938405.SAMN02927895_03116"/>
<dbReference type="NCBIfam" id="TIGR00038">
    <property type="entry name" value="efp"/>
    <property type="match status" value="1"/>
</dbReference>
<dbReference type="PANTHER" id="PTHR30053:SF14">
    <property type="entry name" value="TRANSLATION ELONGATION FACTOR KOW-LIKE DOMAIN-CONTAINING PROTEIN"/>
    <property type="match status" value="1"/>
</dbReference>
<dbReference type="CDD" id="cd05794">
    <property type="entry name" value="S1_EF-P_repeat_2"/>
    <property type="match status" value="1"/>
</dbReference>
<proteinExistence type="inferred from homology"/>
<dbReference type="InterPro" id="IPR008991">
    <property type="entry name" value="Translation_prot_SH3-like_sf"/>
</dbReference>
<dbReference type="InterPro" id="IPR013185">
    <property type="entry name" value="Transl_elong_KOW-like"/>
</dbReference>
<evidence type="ECO:0000256" key="9">
    <source>
        <dbReference type="RuleBase" id="RU004389"/>
    </source>
</evidence>
<dbReference type="InterPro" id="IPR014722">
    <property type="entry name" value="Rib_uL2_dom2"/>
</dbReference>
<keyword evidence="5 7" id="KW-0251">Elongation factor</keyword>
<evidence type="ECO:0000256" key="3">
    <source>
        <dbReference type="ARBA" id="ARBA00009479"/>
    </source>
</evidence>
<dbReference type="Proteomes" id="UP000198925">
    <property type="component" value="Unassembled WGS sequence"/>
</dbReference>
<keyword evidence="4 7" id="KW-0963">Cytoplasm</keyword>
<accession>A0A1G6X0L6</accession>
<evidence type="ECO:0000256" key="4">
    <source>
        <dbReference type="ARBA" id="ARBA00022490"/>
    </source>
</evidence>
<comment type="function">
    <text evidence="7">Involved in peptide bond synthesis. Stimulates efficient translation and peptide-bond synthesis on native or reconstituted 70S ribosomes in vitro. Probably functions indirectly by altering the affinity of the ribosome for aminoacyl-tRNA, thus increasing their reactivity as acceptors for peptidyl transferase.</text>
</comment>
<evidence type="ECO:0000256" key="8">
    <source>
        <dbReference type="NCBIfam" id="TIGR00038"/>
    </source>
</evidence>
<organism evidence="12 13">
    <name type="scientific">Belnapia rosea</name>
    <dbReference type="NCBI Taxonomy" id="938405"/>
    <lineage>
        <taxon>Bacteria</taxon>
        <taxon>Pseudomonadati</taxon>
        <taxon>Pseudomonadota</taxon>
        <taxon>Alphaproteobacteria</taxon>
        <taxon>Acetobacterales</taxon>
        <taxon>Roseomonadaceae</taxon>
        <taxon>Belnapia</taxon>
    </lineage>
</organism>
<dbReference type="SUPFAM" id="SSF50249">
    <property type="entry name" value="Nucleic acid-binding proteins"/>
    <property type="match status" value="2"/>
</dbReference>
<dbReference type="PROSITE" id="PS01275">
    <property type="entry name" value="EFP"/>
    <property type="match status" value="1"/>
</dbReference>
<feature type="domain" description="Translation elongation factor P/YeiP central" evidence="11">
    <location>
        <begin position="69"/>
        <end position="123"/>
    </location>
</feature>
<dbReference type="InterPro" id="IPR012340">
    <property type="entry name" value="NA-bd_OB-fold"/>
</dbReference>
<dbReference type="HAMAP" id="MF_00141">
    <property type="entry name" value="EF_P"/>
    <property type="match status" value="1"/>
</dbReference>
<dbReference type="SMART" id="SM00841">
    <property type="entry name" value="Elong-fact-P_C"/>
    <property type="match status" value="1"/>
</dbReference>
<dbReference type="GO" id="GO:0003746">
    <property type="term" value="F:translation elongation factor activity"/>
    <property type="evidence" value="ECO:0007669"/>
    <property type="project" value="UniProtKB-UniRule"/>
</dbReference>
<dbReference type="EMBL" id="FMZX01000011">
    <property type="protein sequence ID" value="SDD71443.1"/>
    <property type="molecule type" value="Genomic_DNA"/>
</dbReference>
<dbReference type="Gene3D" id="2.40.50.140">
    <property type="entry name" value="Nucleic acid-binding proteins"/>
    <property type="match status" value="2"/>
</dbReference>
<name>A0A1G6X0L6_9PROT</name>
<dbReference type="NCBIfam" id="NF001810">
    <property type="entry name" value="PRK00529.1"/>
    <property type="match status" value="1"/>
</dbReference>
<dbReference type="InterPro" id="IPR020599">
    <property type="entry name" value="Transl_elong_fac_P/YeiP"/>
</dbReference>
<dbReference type="RefSeq" id="WP_043340827.1">
    <property type="nucleotide sequence ID" value="NZ_FMXZ01000008.1"/>
</dbReference>
<feature type="domain" description="Elongation factor P C-terminal" evidence="10">
    <location>
        <begin position="131"/>
        <end position="186"/>
    </location>
</feature>
<dbReference type="Pfam" id="PF08207">
    <property type="entry name" value="EFP_N"/>
    <property type="match status" value="1"/>
</dbReference>
<dbReference type="Pfam" id="PF01132">
    <property type="entry name" value="EFP"/>
    <property type="match status" value="1"/>
</dbReference>
<comment type="subcellular location">
    <subcellularLocation>
        <location evidence="1 7">Cytoplasm</location>
    </subcellularLocation>
</comment>
<evidence type="ECO:0000313" key="13">
    <source>
        <dbReference type="Proteomes" id="UP000198925"/>
    </source>
</evidence>
<dbReference type="InterPro" id="IPR001059">
    <property type="entry name" value="Transl_elong_P/YeiP_cen"/>
</dbReference>
<dbReference type="Gene3D" id="2.30.30.30">
    <property type="match status" value="1"/>
</dbReference>
<evidence type="ECO:0000256" key="5">
    <source>
        <dbReference type="ARBA" id="ARBA00022768"/>
    </source>
</evidence>
<evidence type="ECO:0000256" key="6">
    <source>
        <dbReference type="ARBA" id="ARBA00022917"/>
    </source>
</evidence>
<dbReference type="FunFam" id="2.40.50.140:FF:000004">
    <property type="entry name" value="Elongation factor P"/>
    <property type="match status" value="1"/>
</dbReference>
<dbReference type="PIRSF" id="PIRSF005901">
    <property type="entry name" value="EF-P"/>
    <property type="match status" value="1"/>
</dbReference>
<evidence type="ECO:0000313" key="12">
    <source>
        <dbReference type="EMBL" id="SDD71443.1"/>
    </source>
</evidence>
<dbReference type="InterPro" id="IPR015365">
    <property type="entry name" value="Elong-fact-P_C"/>
</dbReference>
<sequence>MAKMQANQMRAGMVIEFEGQRYTILKQNIMIPGKGNAIIQVDMRNIKTGAKKDQRWRTADTVERLMTEDKEFTYSYAEGDTLILMDPETYEQTTVSKDILGDRLPFLVENMTVGVRLIEGEPVAMTLPPQVTLEVVEADPVVKGQTAASSYKPAMLSNGVKTMVPPFVTTGEKIVVSTEDASYVERAKG</sequence>
<evidence type="ECO:0000256" key="1">
    <source>
        <dbReference type="ARBA" id="ARBA00004496"/>
    </source>
</evidence>
<dbReference type="SMART" id="SM01185">
    <property type="entry name" value="EFP"/>
    <property type="match status" value="1"/>
</dbReference>